<dbReference type="Proteomes" id="UP001607303">
    <property type="component" value="Unassembled WGS sequence"/>
</dbReference>
<organism evidence="1 2">
    <name type="scientific">Vespula maculifrons</name>
    <name type="common">Eastern yellow jacket</name>
    <name type="synonym">Wasp</name>
    <dbReference type="NCBI Taxonomy" id="7453"/>
    <lineage>
        <taxon>Eukaryota</taxon>
        <taxon>Metazoa</taxon>
        <taxon>Ecdysozoa</taxon>
        <taxon>Arthropoda</taxon>
        <taxon>Hexapoda</taxon>
        <taxon>Insecta</taxon>
        <taxon>Pterygota</taxon>
        <taxon>Neoptera</taxon>
        <taxon>Endopterygota</taxon>
        <taxon>Hymenoptera</taxon>
        <taxon>Apocrita</taxon>
        <taxon>Aculeata</taxon>
        <taxon>Vespoidea</taxon>
        <taxon>Vespidae</taxon>
        <taxon>Vespinae</taxon>
        <taxon>Vespula</taxon>
    </lineage>
</organism>
<evidence type="ECO:0000313" key="1">
    <source>
        <dbReference type="EMBL" id="KAL2729921.1"/>
    </source>
</evidence>
<gene>
    <name evidence="1" type="ORF">V1477_015732</name>
</gene>
<reference evidence="1 2" key="1">
    <citation type="journal article" date="2024" name="Ann. Entomol. Soc. Am.">
        <title>Genomic analyses of the southern and eastern yellowjacket wasps (Hymenoptera: Vespidae) reveal evolutionary signatures of social life.</title>
        <authorList>
            <person name="Catto M.A."/>
            <person name="Caine P.B."/>
            <person name="Orr S.E."/>
            <person name="Hunt B.G."/>
            <person name="Goodisman M.A.D."/>
        </authorList>
    </citation>
    <scope>NUCLEOTIDE SEQUENCE [LARGE SCALE GENOMIC DNA]</scope>
    <source>
        <strain evidence="1">232</strain>
        <tissue evidence="1">Head and thorax</tissue>
    </source>
</reference>
<comment type="caution">
    <text evidence="1">The sequence shown here is derived from an EMBL/GenBank/DDBJ whole genome shotgun (WGS) entry which is preliminary data.</text>
</comment>
<dbReference type="EMBL" id="JAYRBN010000091">
    <property type="protein sequence ID" value="KAL2729921.1"/>
    <property type="molecule type" value="Genomic_DNA"/>
</dbReference>
<keyword evidence="2" id="KW-1185">Reference proteome</keyword>
<name>A0ABD2BB09_VESMC</name>
<proteinExistence type="predicted"/>
<evidence type="ECO:0000313" key="2">
    <source>
        <dbReference type="Proteomes" id="UP001607303"/>
    </source>
</evidence>
<feature type="non-terminal residue" evidence="1">
    <location>
        <position position="1"/>
    </location>
</feature>
<sequence>FLIEKRLYLKLLTTNFCIFFGHYQGIEKYTTSIKFYAKLFKYQVDEIRLYWDVRCLTSCTSAADLAFVKRNNAFYHAFVNAKKIYLLAYYKRINLDSSLISY</sequence>
<protein>
    <submittedName>
        <fullName evidence="1">Uncharacterized protein</fullName>
    </submittedName>
</protein>
<accession>A0ABD2BB09</accession>
<dbReference type="AlphaFoldDB" id="A0ABD2BB09"/>